<dbReference type="Pfam" id="PF13360">
    <property type="entry name" value="PQQ_2"/>
    <property type="match status" value="1"/>
</dbReference>
<reference evidence="4 7" key="5">
    <citation type="submission" date="2019-04" db="EMBL/GenBank/DDBJ databases">
        <title>Methylomes of two halophilic Archaea, Haloarcula marismortui and Haloferax mediterranei.</title>
        <authorList>
            <person name="DasSarma S."/>
            <person name="DasSarma P."/>
            <person name="DasSarma S."/>
            <person name="Fomenkov A."/>
            <person name="Vincze T."/>
            <person name="Anton B.P."/>
            <person name="Roberts R.J."/>
        </authorList>
    </citation>
    <scope>NUCLEOTIDE SEQUENCE [LARGE SCALE GENOMIC DNA]</scope>
    <source>
        <strain evidence="4">ATCC 33500</strain>
        <strain evidence="7">ATCC 33500 / DSM 1411 / JCM 8866 / NBRC 14739 / NCIMB 2177 / R-4</strain>
        <plasmid evidence="4 7">pHME505</plasmid>
    </source>
</reference>
<reference evidence="2 5" key="2">
    <citation type="journal article" date="2012" name="J. Bacteriol.">
        <title>Complete genome sequence of the metabolically versatile halophilic archaeon Haloferax mediterranei, a poly(3-hydroxybutyrate-co-3-hydroxyvalerate) producer.</title>
        <authorList>
            <person name="Han J."/>
            <person name="Zhang F."/>
            <person name="Hou J."/>
            <person name="Liu X."/>
            <person name="Li M."/>
            <person name="Liu H."/>
            <person name="Cai L."/>
            <person name="Zhang B."/>
            <person name="Chen Y."/>
            <person name="Zhou J."/>
            <person name="Hu S."/>
            <person name="Xiang H."/>
        </authorList>
    </citation>
    <scope>NUCLEOTIDE SEQUENCE [LARGE SCALE GENOMIC DNA]</scope>
    <source>
        <strain evidence="5">ATCC 33500 / DSM 1411 / JCM 8866 / NBRC 14739 / NCIMB 2177 / R-4</strain>
        <strain evidence="2">CGMCC 1.2087</strain>
        <plasmid evidence="5">pHM500</plasmid>
    </source>
</reference>
<dbReference type="PANTHER" id="PTHR34512:SF30">
    <property type="entry name" value="OUTER MEMBRANE PROTEIN ASSEMBLY FACTOR BAMB"/>
    <property type="match status" value="1"/>
</dbReference>
<dbReference type="Gene3D" id="2.130.10.10">
    <property type="entry name" value="YVTN repeat-like/Quinoprotein amine dehydrogenase"/>
    <property type="match status" value="1"/>
</dbReference>
<dbReference type="GeneID" id="40158004"/>
<dbReference type="EMBL" id="CP039140">
    <property type="protein sequence ID" value="QCQ76877.1"/>
    <property type="molecule type" value="Genomic_DNA"/>
</dbReference>
<dbReference type="InterPro" id="IPR011047">
    <property type="entry name" value="Quinoprotein_ADH-like_sf"/>
</dbReference>
<keyword evidence="2" id="KW-0614">Plasmid</keyword>
<dbReference type="PANTHER" id="PTHR34512">
    <property type="entry name" value="CELL SURFACE PROTEIN"/>
    <property type="match status" value="1"/>
</dbReference>
<dbReference type="InterPro" id="IPR018391">
    <property type="entry name" value="PQQ_b-propeller_rpt"/>
</dbReference>
<evidence type="ECO:0000313" key="5">
    <source>
        <dbReference type="Proteomes" id="UP000006469"/>
    </source>
</evidence>
<evidence type="ECO:0000313" key="2">
    <source>
        <dbReference type="EMBL" id="AFK21454.1"/>
    </source>
</evidence>
<evidence type="ECO:0000313" key="4">
    <source>
        <dbReference type="EMBL" id="QCQ76877.1"/>
    </source>
</evidence>
<dbReference type="AlphaFoldDB" id="I3RB44"/>
<dbReference type="Proteomes" id="UP000006469">
    <property type="component" value="Plasmid pHM500"/>
</dbReference>
<dbReference type="SMART" id="SM00564">
    <property type="entry name" value="PQQ"/>
    <property type="match status" value="3"/>
</dbReference>
<reference evidence="2" key="1">
    <citation type="journal article" date="2012" name="Appl. Environ. Microbiol.">
        <title>Identification of the haloarchaeal phasin (PhaP) that functions in polyhydroxyalkanoate accumulation and granule formation in Haloferax mediterranei.</title>
        <authorList>
            <person name="Cai S."/>
            <person name="Cai L."/>
            <person name="Liu H."/>
            <person name="Liu X."/>
            <person name="Han J."/>
            <person name="Zhou J."/>
            <person name="Xiang H."/>
        </authorList>
    </citation>
    <scope>NUCLEOTIDE SEQUENCE</scope>
    <source>
        <strain evidence="2">CGMCC 1.2087</strain>
    </source>
</reference>
<dbReference type="KEGG" id="hme:HFX_6334"/>
<dbReference type="InterPro" id="IPR015943">
    <property type="entry name" value="WD40/YVTN_repeat-like_dom_sf"/>
</dbReference>
<dbReference type="Proteomes" id="UP000299011">
    <property type="component" value="Plasmid pHME505"/>
</dbReference>
<gene>
    <name evidence="2" type="ordered locus">HFX_6334</name>
    <name evidence="3" type="ORF">C439_17938</name>
    <name evidence="4" type="ORF">E6P09_16265</name>
</gene>
<evidence type="ECO:0000313" key="6">
    <source>
        <dbReference type="Proteomes" id="UP000011603"/>
    </source>
</evidence>
<feature type="domain" description="Pyrrolo-quinoline quinone repeat" evidence="1">
    <location>
        <begin position="2"/>
        <end position="172"/>
    </location>
</feature>
<dbReference type="Proteomes" id="UP000011603">
    <property type="component" value="Unassembled WGS sequence"/>
</dbReference>
<geneLocation type="plasmid" evidence="2 5">
    <name>pHM500</name>
</geneLocation>
<dbReference type="InterPro" id="IPR002372">
    <property type="entry name" value="PQQ_rpt_dom"/>
</dbReference>
<reference evidence="2" key="4">
    <citation type="submission" date="2014-05" db="EMBL/GenBank/DDBJ databases">
        <authorList>
            <person name="Wang L."/>
            <person name="Yang H."/>
            <person name="Xiang H."/>
        </authorList>
    </citation>
    <scope>NUCLEOTIDE SEQUENCE</scope>
    <source>
        <strain evidence="2">CGMCC 1.2087</strain>
        <plasmid evidence="2">pHM500</plasmid>
    </source>
</reference>
<dbReference type="HOGENOM" id="CLU_968407_0_0_2"/>
<geneLocation type="plasmid" evidence="4 7">
    <name>pHME505</name>
</geneLocation>
<protein>
    <submittedName>
        <fullName evidence="2">PQQ repeat-containing protein</fullName>
    </submittedName>
</protein>
<dbReference type="OrthoDB" id="8638at2157"/>
<dbReference type="EMBL" id="AOLO01000015">
    <property type="protein sequence ID" value="ELZ97228.1"/>
    <property type="molecule type" value="Genomic_DNA"/>
</dbReference>
<keyword evidence="6" id="KW-1185">Reference proteome</keyword>
<dbReference type="RefSeq" id="WP_004060794.1">
    <property type="nucleotide sequence ID" value="NC_017944.1"/>
</dbReference>
<sequence>MVHALDPTTGEQRWEWSVEAELGGSAVIEDGMCIVTTVSLDHVAVHALDAATGTKQWSFPVNDGWLHNSPTIYDGAVYLSSGRQQLAAVALNDGSVRWRAPTQADDTRPVVDAYRGLVYVGHPRGVEAFDLNDDGTRVWDFVTTEPGTANEDFLGVLDEPVVLPDQVAVRTHDTSDSSLGDVGNCYGVDPETGSKVWKLSGGRPASSIIGAGGQIILRRAESTADIDFISGVEPGTGSLVAVQPDGSVAWERQGLWKPLSVGTNRLLAYRSSLSTRSGGFEIASFSA</sequence>
<dbReference type="EMBL" id="CP001871">
    <property type="protein sequence ID" value="AFK21454.1"/>
    <property type="molecule type" value="Genomic_DNA"/>
</dbReference>
<name>I3RB44_HALMT</name>
<evidence type="ECO:0000313" key="3">
    <source>
        <dbReference type="EMBL" id="ELZ97228.1"/>
    </source>
</evidence>
<reference evidence="3 6" key="3">
    <citation type="journal article" date="2014" name="PLoS Genet.">
        <title>Phylogenetically driven sequencing of extremely halophilic archaea reveals strategies for static and dynamic osmo-response.</title>
        <authorList>
            <person name="Becker E.A."/>
            <person name="Seitzer P.M."/>
            <person name="Tritt A."/>
            <person name="Larsen D."/>
            <person name="Krusor M."/>
            <person name="Yao A.I."/>
            <person name="Wu D."/>
            <person name="Madern D."/>
            <person name="Eisen J.A."/>
            <person name="Darling A.E."/>
            <person name="Facciotti M.T."/>
        </authorList>
    </citation>
    <scope>NUCLEOTIDE SEQUENCE [LARGE SCALE GENOMIC DNA]</scope>
    <source>
        <strain evidence="3">ATCC 33500</strain>
        <strain evidence="6">ATCC 33500 / DSM 1411 / JCM 8866 / NBRC 14739 / NCIMB 2177 / R-4</strain>
    </source>
</reference>
<accession>I3RB44</accession>
<dbReference type="SUPFAM" id="SSF50998">
    <property type="entry name" value="Quinoprotein alcohol dehydrogenase-like"/>
    <property type="match status" value="2"/>
</dbReference>
<evidence type="ECO:0000259" key="1">
    <source>
        <dbReference type="Pfam" id="PF13360"/>
    </source>
</evidence>
<evidence type="ECO:0000313" key="7">
    <source>
        <dbReference type="Proteomes" id="UP000299011"/>
    </source>
</evidence>
<proteinExistence type="predicted"/>
<organism evidence="2 5">
    <name type="scientific">Haloferax mediterranei (strain ATCC 33500 / DSM 1411 / JCM 8866 / NBRC 14739 / NCIMB 2177 / R-4)</name>
    <name type="common">Halobacterium mediterranei</name>
    <dbReference type="NCBI Taxonomy" id="523841"/>
    <lineage>
        <taxon>Archaea</taxon>
        <taxon>Methanobacteriati</taxon>
        <taxon>Methanobacteriota</taxon>
        <taxon>Stenosarchaea group</taxon>
        <taxon>Halobacteria</taxon>
        <taxon>Halobacteriales</taxon>
        <taxon>Haloferacaceae</taxon>
        <taxon>Haloferax</taxon>
    </lineage>
</organism>